<reference evidence="1 2" key="1">
    <citation type="submission" date="2019-10" db="EMBL/GenBank/DDBJ databases">
        <title>Complete genome sequences for adaption low water activity.</title>
        <authorList>
            <person name="Zhao L."/>
            <person name="Zhong J."/>
        </authorList>
    </citation>
    <scope>NUCLEOTIDE SEQUENCE [LARGE SCALE GENOMIC DNA]</scope>
    <source>
        <strain evidence="1 2">FDU301</strain>
        <plasmid evidence="2">pfdu301a</plasmid>
    </source>
</reference>
<accession>A0A6M6E4G9</accession>
<name>A0A6M6E4G9_PRIMG</name>
<proteinExistence type="predicted"/>
<sequence>MPLTYSEEFIRTFLKEKMFVAEVSDNAVISFRKSCRIYFFNENKYKFKQKNKKYPSTVYLPPGEKQSSLNEILEKSAQEEVAKIHFVSLFSDKKEQLRELVLLIKKELDPAAKPLLLQLQIDFNSLISNFEEELKETLKNEAEYRTL</sequence>
<gene>
    <name evidence="1" type="ORF">FDZ14_28650</name>
</gene>
<evidence type="ECO:0000313" key="1">
    <source>
        <dbReference type="EMBL" id="QJX80069.1"/>
    </source>
</evidence>
<dbReference type="EMBL" id="CP045273">
    <property type="protein sequence ID" value="QJX80069.1"/>
    <property type="molecule type" value="Genomic_DNA"/>
</dbReference>
<dbReference type="Proteomes" id="UP000501076">
    <property type="component" value="Plasmid pFDU301A"/>
</dbReference>
<dbReference type="AlphaFoldDB" id="A0A6M6E4G9"/>
<organism evidence="1 2">
    <name type="scientific">Priestia megaterium</name>
    <name type="common">Bacillus megaterium</name>
    <dbReference type="NCBI Taxonomy" id="1404"/>
    <lineage>
        <taxon>Bacteria</taxon>
        <taxon>Bacillati</taxon>
        <taxon>Bacillota</taxon>
        <taxon>Bacilli</taxon>
        <taxon>Bacillales</taxon>
        <taxon>Bacillaceae</taxon>
        <taxon>Priestia</taxon>
    </lineage>
</organism>
<dbReference type="RefSeq" id="WP_171778052.1">
    <property type="nucleotide sequence ID" value="NZ_CP045273.1"/>
</dbReference>
<protein>
    <submittedName>
        <fullName evidence="1">Uncharacterized protein</fullName>
    </submittedName>
</protein>
<geneLocation type="plasmid" evidence="2">
    <name>pfdu301a</name>
</geneLocation>
<evidence type="ECO:0000313" key="2">
    <source>
        <dbReference type="Proteomes" id="UP000501076"/>
    </source>
</evidence>
<keyword evidence="1" id="KW-0614">Plasmid</keyword>